<comment type="caution">
    <text evidence="2">The sequence shown here is derived from an EMBL/GenBank/DDBJ whole genome shotgun (WGS) entry which is preliminary data.</text>
</comment>
<dbReference type="RefSeq" id="WP_027312824.1">
    <property type="nucleotide sequence ID" value="NZ_JBHLZN010000007.1"/>
</dbReference>
<gene>
    <name evidence="2" type="ORF">ACFFLH_16335</name>
</gene>
<proteinExistence type="predicted"/>
<dbReference type="NCBIfam" id="NF047646">
    <property type="entry name" value="REP_Tyr_transpos"/>
    <property type="match status" value="1"/>
</dbReference>
<accession>A0ABV5ZGL2</accession>
<name>A0ABV5ZGL2_9GAMM</name>
<keyword evidence="3" id="KW-1185">Reference proteome</keyword>
<sequence>MGRSRYHITNASQPHFVTFTVLHWIPVFTRPDTVHILLEALRFLSKEGLKVYAWVVLENHCHFILQSSALDKDIARLKSWTAKQLIQYFVQHNVTQILEQLAFYKKAHKGDRAYQFWQEGVHPEQIQGEAMMRQKVEYIHQNPVKRGYVDKAEHWRYSSARDYANVAGLLEVCRQW</sequence>
<dbReference type="InterPro" id="IPR036515">
    <property type="entry name" value="Transposase_17_sf"/>
</dbReference>
<dbReference type="Proteomes" id="UP001589628">
    <property type="component" value="Unassembled WGS sequence"/>
</dbReference>
<feature type="domain" description="Transposase IS200-like" evidence="1">
    <location>
        <begin position="10"/>
        <end position="142"/>
    </location>
</feature>
<dbReference type="PANTHER" id="PTHR36966">
    <property type="entry name" value="REP-ASSOCIATED TYROSINE TRANSPOSASE"/>
    <property type="match status" value="1"/>
</dbReference>
<organism evidence="2 3">
    <name type="scientific">Balneatrix alpica</name>
    <dbReference type="NCBI Taxonomy" id="75684"/>
    <lineage>
        <taxon>Bacteria</taxon>
        <taxon>Pseudomonadati</taxon>
        <taxon>Pseudomonadota</taxon>
        <taxon>Gammaproteobacteria</taxon>
        <taxon>Oceanospirillales</taxon>
        <taxon>Balneatrichaceae</taxon>
        <taxon>Balneatrix</taxon>
    </lineage>
</organism>
<dbReference type="EMBL" id="JBHLZN010000007">
    <property type="protein sequence ID" value="MFB9887985.1"/>
    <property type="molecule type" value="Genomic_DNA"/>
</dbReference>
<evidence type="ECO:0000313" key="3">
    <source>
        <dbReference type="Proteomes" id="UP001589628"/>
    </source>
</evidence>
<evidence type="ECO:0000259" key="1">
    <source>
        <dbReference type="SMART" id="SM01321"/>
    </source>
</evidence>
<dbReference type="SMART" id="SM01321">
    <property type="entry name" value="Y1_Tnp"/>
    <property type="match status" value="1"/>
</dbReference>
<protein>
    <submittedName>
        <fullName evidence="2">Transposase</fullName>
    </submittedName>
</protein>
<dbReference type="PANTHER" id="PTHR36966:SF1">
    <property type="entry name" value="REP-ASSOCIATED TYROSINE TRANSPOSASE"/>
    <property type="match status" value="1"/>
</dbReference>
<dbReference type="SUPFAM" id="SSF143422">
    <property type="entry name" value="Transposase IS200-like"/>
    <property type="match status" value="1"/>
</dbReference>
<evidence type="ECO:0000313" key="2">
    <source>
        <dbReference type="EMBL" id="MFB9887985.1"/>
    </source>
</evidence>
<dbReference type="Gene3D" id="3.30.70.1290">
    <property type="entry name" value="Transposase IS200-like"/>
    <property type="match status" value="1"/>
</dbReference>
<reference evidence="2 3" key="1">
    <citation type="submission" date="2024-09" db="EMBL/GenBank/DDBJ databases">
        <authorList>
            <person name="Sun Q."/>
            <person name="Mori K."/>
        </authorList>
    </citation>
    <scope>NUCLEOTIDE SEQUENCE [LARGE SCALE GENOMIC DNA]</scope>
    <source>
        <strain evidence="2 3">ATCC 51285</strain>
    </source>
</reference>
<dbReference type="InterPro" id="IPR052715">
    <property type="entry name" value="RAYT_transposase"/>
</dbReference>
<dbReference type="InterPro" id="IPR002686">
    <property type="entry name" value="Transposase_17"/>
</dbReference>